<gene>
    <name evidence="1" type="ORF">LS75_003025</name>
</gene>
<dbReference type="GeneID" id="78151903"/>
<dbReference type="Pfam" id="PF04464">
    <property type="entry name" value="Glyphos_transf"/>
    <property type="match status" value="1"/>
</dbReference>
<proteinExistence type="predicted"/>
<accession>A0A4U8S0Y7</accession>
<evidence type="ECO:0008006" key="3">
    <source>
        <dbReference type="Google" id="ProtNLM"/>
    </source>
</evidence>
<dbReference type="InterPro" id="IPR007554">
    <property type="entry name" value="Glycerophosphate_synth"/>
</dbReference>
<name>A0A4U8S0Y7_9HELI</name>
<dbReference type="OrthoDB" id="1829127at2"/>
<dbReference type="STRING" id="76936.BN2458_PEG1756"/>
<dbReference type="Gene3D" id="3.40.50.12580">
    <property type="match status" value="1"/>
</dbReference>
<dbReference type="AlphaFoldDB" id="A0A4U8S0Y7"/>
<dbReference type="GO" id="GO:0016020">
    <property type="term" value="C:membrane"/>
    <property type="evidence" value="ECO:0007669"/>
    <property type="project" value="InterPro"/>
</dbReference>
<protein>
    <recommendedName>
        <fullName evidence="3">CDP-Glycerol:Poly(Glycerophosphate) glycerophosphotransferase</fullName>
    </recommendedName>
</protein>
<reference evidence="1 2" key="1">
    <citation type="journal article" date="2014" name="Genome Announc.">
        <title>Draft genome sequences of eight enterohepatic helicobacter species isolated from both laboratory and wild rodents.</title>
        <authorList>
            <person name="Sheh A."/>
            <person name="Shen Z."/>
            <person name="Fox J.G."/>
        </authorList>
    </citation>
    <scope>NUCLEOTIDE SEQUENCE [LARGE SCALE GENOMIC DNA]</scope>
    <source>
        <strain evidence="1 2">MIT 98-6810</strain>
    </source>
</reference>
<dbReference type="Proteomes" id="UP000029925">
    <property type="component" value="Unassembled WGS sequence"/>
</dbReference>
<keyword evidence="2" id="KW-1185">Reference proteome</keyword>
<evidence type="ECO:0000313" key="1">
    <source>
        <dbReference type="EMBL" id="TLD79277.1"/>
    </source>
</evidence>
<dbReference type="RefSeq" id="WP_058122085.1">
    <property type="nucleotide sequence ID" value="NZ_CASVCP010000058.1"/>
</dbReference>
<dbReference type="GO" id="GO:0047355">
    <property type="term" value="F:CDP-glycerol glycerophosphotransferase activity"/>
    <property type="evidence" value="ECO:0007669"/>
    <property type="project" value="InterPro"/>
</dbReference>
<dbReference type="EMBL" id="JRPF02000002">
    <property type="protein sequence ID" value="TLD79277.1"/>
    <property type="molecule type" value="Genomic_DNA"/>
</dbReference>
<organism evidence="1 2">
    <name type="scientific">Helicobacter typhlonius</name>
    <dbReference type="NCBI Taxonomy" id="76936"/>
    <lineage>
        <taxon>Bacteria</taxon>
        <taxon>Pseudomonadati</taxon>
        <taxon>Campylobacterota</taxon>
        <taxon>Epsilonproteobacteria</taxon>
        <taxon>Campylobacterales</taxon>
        <taxon>Helicobacteraceae</taxon>
        <taxon>Helicobacter</taxon>
    </lineage>
</organism>
<sequence>MHLLPPPPQNTDLLDITYKIRVVFYNDWGASWEALEPIAHTFLKNPVFEVIVLAMPSKVSSNRFYDLGASHCLQTFAHKMHCPVITKEDLDRVCAELRINQEQKHKSYAQVINSLFSQSLQTQTNLLCILGFDKWEENHAFNAMTYLTPSDCMAHYCFTTRPYSGLRPETWHSRHIAIISKLCYVEYGVYAFELHDDVCAYSEDNLRYYDYLFSPTTFHAQVAGAQQKNKSLLTIKVTGCARFDELIAYANSAQTIQQHQASLKPDSVRCPHRIRVLYMPRWGVKETHSTFLSYTKLLLLEAKASRILLHFRPHPNLHDYVVHNQKIMTQAQWDSFKNDVQQNGLWDESPSIIESFSRADVLVSDTSSMLIYAFLSGKPTIYTQGDFRSEVNWWALRVLQGCFIASNADDLLEFLARFRDDYEATFFTRFALRDEILKQNFYFPKNGSTNTILSVLLEDMQKTYK</sequence>
<dbReference type="InterPro" id="IPR043148">
    <property type="entry name" value="TagF_C"/>
</dbReference>
<dbReference type="SUPFAM" id="SSF53756">
    <property type="entry name" value="UDP-Glycosyltransferase/glycogen phosphorylase"/>
    <property type="match status" value="1"/>
</dbReference>
<evidence type="ECO:0000313" key="2">
    <source>
        <dbReference type="Proteomes" id="UP000029925"/>
    </source>
</evidence>
<comment type="caution">
    <text evidence="1">The sequence shown here is derived from an EMBL/GenBank/DDBJ whole genome shotgun (WGS) entry which is preliminary data.</text>
</comment>